<dbReference type="NCBIfam" id="NF004344">
    <property type="entry name" value="PRK05724.1"/>
    <property type="match status" value="1"/>
</dbReference>
<dbReference type="NCBIfam" id="NF041504">
    <property type="entry name" value="AccA_sub"/>
    <property type="match status" value="1"/>
</dbReference>
<comment type="pathway">
    <text evidence="1 10">Lipid metabolism; malonyl-CoA biosynthesis; malonyl-CoA from acetyl-CoA: step 1/1.</text>
</comment>
<dbReference type="InterPro" id="IPR011763">
    <property type="entry name" value="COA_CT_C"/>
</dbReference>
<dbReference type="Gene3D" id="3.90.226.10">
    <property type="entry name" value="2-enoyl-CoA Hydratase, Chain A, domain 1"/>
    <property type="match status" value="1"/>
</dbReference>
<evidence type="ECO:0000256" key="11">
    <source>
        <dbReference type="SAM" id="MobiDB-lite"/>
    </source>
</evidence>
<dbReference type="InterPro" id="IPR029045">
    <property type="entry name" value="ClpP/crotonase-like_dom_sf"/>
</dbReference>
<dbReference type="GO" id="GO:0006633">
    <property type="term" value="P:fatty acid biosynthetic process"/>
    <property type="evidence" value="ECO:0007669"/>
    <property type="project" value="UniProtKB-KW"/>
</dbReference>
<dbReference type="GO" id="GO:0016743">
    <property type="term" value="F:carboxyl- or carbamoyltransferase activity"/>
    <property type="evidence" value="ECO:0007669"/>
    <property type="project" value="UniProtKB-UniRule"/>
</dbReference>
<dbReference type="HAMAP" id="MF_00823">
    <property type="entry name" value="AcetylCoA_CT_alpha"/>
    <property type="match status" value="1"/>
</dbReference>
<dbReference type="NCBIfam" id="TIGR00513">
    <property type="entry name" value="accA"/>
    <property type="match status" value="1"/>
</dbReference>
<dbReference type="GO" id="GO:0003989">
    <property type="term" value="F:acetyl-CoA carboxylase activity"/>
    <property type="evidence" value="ECO:0007669"/>
    <property type="project" value="InterPro"/>
</dbReference>
<comment type="similarity">
    <text evidence="10">Belongs to the AccA family.</text>
</comment>
<dbReference type="UniPathway" id="UPA00655">
    <property type="reaction ID" value="UER00711"/>
</dbReference>
<comment type="function">
    <text evidence="10">Component of the acetyl coenzyme A carboxylase (ACC) complex. First, biotin carboxylase catalyzes the carboxylation of biotin on its carrier protein (BCCP) and then the CO(2) group is transferred by the carboxyltransferase to acetyl-CoA to form malonyl-CoA.</text>
</comment>
<evidence type="ECO:0000256" key="7">
    <source>
        <dbReference type="ARBA" id="ARBA00023098"/>
    </source>
</evidence>
<dbReference type="SUPFAM" id="SSF52096">
    <property type="entry name" value="ClpP/crotonase"/>
    <property type="match status" value="1"/>
</dbReference>
<evidence type="ECO:0000256" key="5">
    <source>
        <dbReference type="ARBA" id="ARBA00022832"/>
    </source>
</evidence>
<protein>
    <recommendedName>
        <fullName evidence="10">Acetyl-coenzyme A carboxylase carboxyl transferase subunit alpha</fullName>
        <shortName evidence="10">ACCase subunit alpha</shortName>
        <shortName evidence="10">Acetyl-CoA carboxylase carboxyltransferase subunit alpha</shortName>
        <ecNumber evidence="10">2.1.3.15</ecNumber>
    </recommendedName>
</protein>
<evidence type="ECO:0000313" key="13">
    <source>
        <dbReference type="EMBL" id="EES51731.1"/>
    </source>
</evidence>
<keyword evidence="3 10" id="KW-0808">Transferase</keyword>
<dbReference type="GO" id="GO:2001295">
    <property type="term" value="P:malonyl-CoA biosynthetic process"/>
    <property type="evidence" value="ECO:0007669"/>
    <property type="project" value="UniProtKB-UniRule"/>
</dbReference>
<organism evidence="13 14">
    <name type="scientific">Leptospirillum ferrodiazotrophum</name>
    <dbReference type="NCBI Taxonomy" id="412449"/>
    <lineage>
        <taxon>Bacteria</taxon>
        <taxon>Pseudomonadati</taxon>
        <taxon>Nitrospirota</taxon>
        <taxon>Nitrospiria</taxon>
        <taxon>Nitrospirales</taxon>
        <taxon>Nitrospiraceae</taxon>
        <taxon>Leptospirillum</taxon>
    </lineage>
</organism>
<accession>C6I040</accession>
<gene>
    <name evidence="10" type="primary">accA</name>
    <name evidence="13" type="ORF">UBAL3_95530003</name>
</gene>
<proteinExistence type="inferred from homology"/>
<evidence type="ECO:0000313" key="14">
    <source>
        <dbReference type="Proteomes" id="UP000009374"/>
    </source>
</evidence>
<feature type="domain" description="CoA carboxyltransferase C-terminal" evidence="12">
    <location>
        <begin position="36"/>
        <end position="289"/>
    </location>
</feature>
<dbReference type="EMBL" id="GG693885">
    <property type="protein sequence ID" value="EES51731.1"/>
    <property type="molecule type" value="Genomic_DNA"/>
</dbReference>
<feature type="region of interest" description="Disordered" evidence="11">
    <location>
        <begin position="1"/>
        <end position="24"/>
    </location>
</feature>
<evidence type="ECO:0000256" key="4">
    <source>
        <dbReference type="ARBA" id="ARBA00022741"/>
    </source>
</evidence>
<comment type="subcellular location">
    <subcellularLocation>
        <location evidence="10">Cytoplasm</location>
    </subcellularLocation>
</comment>
<dbReference type="GO" id="GO:0009317">
    <property type="term" value="C:acetyl-CoA carboxylase complex"/>
    <property type="evidence" value="ECO:0007669"/>
    <property type="project" value="InterPro"/>
</dbReference>
<dbReference type="EC" id="2.1.3.15" evidence="10"/>
<comment type="catalytic activity">
    <reaction evidence="9 10">
        <text>N(6)-carboxybiotinyl-L-lysyl-[protein] + acetyl-CoA = N(6)-biotinyl-L-lysyl-[protein] + malonyl-CoA</text>
        <dbReference type="Rhea" id="RHEA:54728"/>
        <dbReference type="Rhea" id="RHEA-COMP:10505"/>
        <dbReference type="Rhea" id="RHEA-COMP:10506"/>
        <dbReference type="ChEBI" id="CHEBI:57288"/>
        <dbReference type="ChEBI" id="CHEBI:57384"/>
        <dbReference type="ChEBI" id="CHEBI:83144"/>
        <dbReference type="ChEBI" id="CHEBI:83145"/>
        <dbReference type="EC" id="2.1.3.15"/>
    </reaction>
</comment>
<dbReference type="GO" id="GO:0005524">
    <property type="term" value="F:ATP binding"/>
    <property type="evidence" value="ECO:0007669"/>
    <property type="project" value="UniProtKB-KW"/>
</dbReference>
<keyword evidence="7 10" id="KW-0443">Lipid metabolism</keyword>
<dbReference type="AlphaFoldDB" id="C6I040"/>
<keyword evidence="6 10" id="KW-0067">ATP-binding</keyword>
<dbReference type="PROSITE" id="PS50989">
    <property type="entry name" value="COA_CT_CTER"/>
    <property type="match status" value="1"/>
</dbReference>
<keyword evidence="5 10" id="KW-0276">Fatty acid metabolism</keyword>
<sequence length="316" mass="34482">MVLEERGVHPPNFTRPDPDPYPERDLGERVGDCMARKVVLAESVRTTESVTETWNRVLLARANDRPTAWDYVQRIFSNFMELHGDRSFRDDPSVLAGLASLDGRSVAIVANYKGKSFKDRVTRNFGMAHPEGYRKALRVMRLAERFGLPVVSLIDTPGAYPGIEAEERGQVEAIARNIQEMFGIAVPIVAVVIGEGGSGGALALGVGDRVLMMENSIYSVISPEACAAILWNDPARSSDAASSLRMTAPNLLEMGIIDEIVPEPPGGAQKDVARASQLLKSSLAKHLSEVEAIPSSELLSSRYEKFAGMVRFRTLG</sequence>
<evidence type="ECO:0000256" key="2">
    <source>
        <dbReference type="ARBA" id="ARBA00022516"/>
    </source>
</evidence>
<evidence type="ECO:0000256" key="10">
    <source>
        <dbReference type="HAMAP-Rule" id="MF_00823"/>
    </source>
</evidence>
<keyword evidence="10" id="KW-0963">Cytoplasm</keyword>
<comment type="subunit">
    <text evidence="10">Acetyl-CoA carboxylase is a heterohexamer composed of biotin carboxyl carrier protein (AccB), biotin carboxylase (AccC) and two subunits each of ACCase subunit alpha (AccA) and ACCase subunit beta (AccD).</text>
</comment>
<evidence type="ECO:0000256" key="3">
    <source>
        <dbReference type="ARBA" id="ARBA00022679"/>
    </source>
</evidence>
<evidence type="ECO:0000256" key="6">
    <source>
        <dbReference type="ARBA" id="ARBA00022840"/>
    </source>
</evidence>
<keyword evidence="14" id="KW-1185">Reference proteome</keyword>
<reference evidence="13 14" key="1">
    <citation type="journal article" date="2009" name="Appl. Environ. Microbiol.">
        <title>Community genomic and proteomic analyses of chemoautotrophic iron-oxidizing "Leptospirillum rubarum" (Group II) and "Leptospirillum ferrodiazotrophum" (Group III) bacteria in acid mine drainage biofilms.</title>
        <authorList>
            <person name="Goltsman D.S."/>
            <person name="Denef V.J."/>
            <person name="Singer S.W."/>
            <person name="VerBerkmoes N.C."/>
            <person name="Lefsrud M."/>
            <person name="Mueller R.S."/>
            <person name="Dick G.J."/>
            <person name="Sun C.L."/>
            <person name="Wheeler K.E."/>
            <person name="Zemla A."/>
            <person name="Baker B.J."/>
            <person name="Hauser L."/>
            <person name="Land M."/>
            <person name="Shah M.B."/>
            <person name="Thelen M.P."/>
            <person name="Hettich R.L."/>
            <person name="Banfield J.F."/>
        </authorList>
    </citation>
    <scope>NUCLEOTIDE SEQUENCE [LARGE SCALE GENOMIC DNA]</scope>
</reference>
<dbReference type="Pfam" id="PF03255">
    <property type="entry name" value="ACCA"/>
    <property type="match status" value="1"/>
</dbReference>
<dbReference type="PRINTS" id="PR01069">
    <property type="entry name" value="ACCCTRFRASEA"/>
</dbReference>
<evidence type="ECO:0000256" key="9">
    <source>
        <dbReference type="ARBA" id="ARBA00049152"/>
    </source>
</evidence>
<dbReference type="PANTHER" id="PTHR42853:SF3">
    <property type="entry name" value="ACETYL-COENZYME A CARBOXYLASE CARBOXYL TRANSFERASE SUBUNIT ALPHA, CHLOROPLASTIC"/>
    <property type="match status" value="1"/>
</dbReference>
<dbReference type="Proteomes" id="UP000009374">
    <property type="component" value="Unassembled WGS sequence"/>
</dbReference>
<name>C6I040_9BACT</name>
<keyword evidence="8 10" id="KW-0275">Fatty acid biosynthesis</keyword>
<evidence type="ECO:0000256" key="1">
    <source>
        <dbReference type="ARBA" id="ARBA00004956"/>
    </source>
</evidence>
<dbReference type="InterPro" id="IPR001095">
    <property type="entry name" value="Acetyl_CoA_COase_a_su"/>
</dbReference>
<evidence type="ECO:0000259" key="12">
    <source>
        <dbReference type="PROSITE" id="PS50989"/>
    </source>
</evidence>
<keyword evidence="4 10" id="KW-0547">Nucleotide-binding</keyword>
<keyword evidence="2 10" id="KW-0444">Lipid biosynthesis</keyword>
<evidence type="ECO:0000256" key="8">
    <source>
        <dbReference type="ARBA" id="ARBA00023160"/>
    </source>
</evidence>
<dbReference type="PANTHER" id="PTHR42853">
    <property type="entry name" value="ACETYL-COENZYME A CARBOXYLASE CARBOXYL TRANSFERASE SUBUNIT ALPHA"/>
    <property type="match status" value="1"/>
</dbReference>